<feature type="transmembrane region" description="Helical" evidence="1">
    <location>
        <begin position="39"/>
        <end position="61"/>
    </location>
</feature>
<evidence type="ECO:0000313" key="3">
    <source>
        <dbReference type="Proteomes" id="UP000251995"/>
    </source>
</evidence>
<dbReference type="OrthoDB" id="3404060at2"/>
<keyword evidence="1" id="KW-0472">Membrane</keyword>
<evidence type="ECO:0000256" key="1">
    <source>
        <dbReference type="SAM" id="Phobius"/>
    </source>
</evidence>
<feature type="transmembrane region" description="Helical" evidence="1">
    <location>
        <begin position="116"/>
        <end position="139"/>
    </location>
</feature>
<keyword evidence="1" id="KW-1133">Transmembrane helix</keyword>
<accession>A0A344UTZ3</accession>
<name>A0A344UTZ3_9ACTN</name>
<evidence type="ECO:0008006" key="4">
    <source>
        <dbReference type="Google" id="ProtNLM"/>
    </source>
</evidence>
<reference evidence="2 3" key="1">
    <citation type="submission" date="2017-12" db="EMBL/GenBank/DDBJ databases">
        <title>The whole genome sequence of the Acidipropionibacterium virtanenii sp. nov. type strain JS278.</title>
        <authorList>
            <person name="Laine P."/>
            <person name="Deptula P."/>
            <person name="Varmanen P."/>
            <person name="Auvinen P."/>
        </authorList>
    </citation>
    <scope>NUCLEOTIDE SEQUENCE [LARGE SCALE GENOMIC DNA]</scope>
    <source>
        <strain evidence="2 3">JS278</strain>
    </source>
</reference>
<protein>
    <recommendedName>
        <fullName evidence="4">VTT domain-containing protein</fullName>
    </recommendedName>
</protein>
<proteinExistence type="predicted"/>
<dbReference type="AlphaFoldDB" id="A0A344UTZ3"/>
<feature type="transmembrane region" description="Helical" evidence="1">
    <location>
        <begin position="15"/>
        <end position="32"/>
    </location>
</feature>
<gene>
    <name evidence="2" type="ORF">JS278_01577</name>
</gene>
<organism evidence="2 3">
    <name type="scientific">Acidipropionibacterium virtanenii</name>
    <dbReference type="NCBI Taxonomy" id="2057246"/>
    <lineage>
        <taxon>Bacteria</taxon>
        <taxon>Bacillati</taxon>
        <taxon>Actinomycetota</taxon>
        <taxon>Actinomycetes</taxon>
        <taxon>Propionibacteriales</taxon>
        <taxon>Propionibacteriaceae</taxon>
        <taxon>Acidipropionibacterium</taxon>
    </lineage>
</organism>
<feature type="transmembrane region" description="Helical" evidence="1">
    <location>
        <begin position="146"/>
        <end position="170"/>
    </location>
</feature>
<dbReference type="KEGG" id="acij:JS278_01577"/>
<sequence>MSVLLLAHVWLTGRFWYEIASAFGFGIVSSLVPILNSEIFIVGSLASGLLGPLEVSIGLALGHGVGKQVMFLTVRHGRKLKWFAPREKKPVPEGSWRARWRRWNAKAAHLVESPRWGLPILIFSAVSGIPPVYLVVIYAATTRMKFGWFSLCVTVGFFIRCYALALATHWGVHLVI</sequence>
<dbReference type="EMBL" id="CP025198">
    <property type="protein sequence ID" value="AXE38741.1"/>
    <property type="molecule type" value="Genomic_DNA"/>
</dbReference>
<evidence type="ECO:0000313" key="2">
    <source>
        <dbReference type="EMBL" id="AXE38741.1"/>
    </source>
</evidence>
<keyword evidence="1" id="KW-0812">Transmembrane</keyword>
<dbReference type="Proteomes" id="UP000251995">
    <property type="component" value="Chromosome"/>
</dbReference>
<keyword evidence="3" id="KW-1185">Reference proteome</keyword>
<dbReference type="RefSeq" id="WP_114044701.1">
    <property type="nucleotide sequence ID" value="NZ_CP025198.1"/>
</dbReference>